<organism evidence="1">
    <name type="scientific">Tanacetum cinerariifolium</name>
    <name type="common">Dalmatian daisy</name>
    <name type="synonym">Chrysanthemum cinerariifolium</name>
    <dbReference type="NCBI Taxonomy" id="118510"/>
    <lineage>
        <taxon>Eukaryota</taxon>
        <taxon>Viridiplantae</taxon>
        <taxon>Streptophyta</taxon>
        <taxon>Embryophyta</taxon>
        <taxon>Tracheophyta</taxon>
        <taxon>Spermatophyta</taxon>
        <taxon>Magnoliopsida</taxon>
        <taxon>eudicotyledons</taxon>
        <taxon>Gunneridae</taxon>
        <taxon>Pentapetalae</taxon>
        <taxon>asterids</taxon>
        <taxon>campanulids</taxon>
        <taxon>Asterales</taxon>
        <taxon>Asteraceae</taxon>
        <taxon>Asteroideae</taxon>
        <taxon>Anthemideae</taxon>
        <taxon>Anthemidinae</taxon>
        <taxon>Tanacetum</taxon>
    </lineage>
</organism>
<sequence>MPKVLLLAWDRVFKIKDAFGNKQYKPEDIQELFRNLFNDVKNIHEELAEYINTPGWNRPAFYNNGDDDEDCTIAITPNFLITDSFIMGDEHLDTIPEKESDEFIKSSVENLVSNPSEFEDECECDVPDCDDSQTTNFSTFSNTLFDDSTSSDDESSHKEVIHEMSFKTYSNPLFDLDEEIISSEFNPIHNEDLDSTLESDRFDTESYLLESLLNHDTLMASSLKIDSLLAEFVDELIFPKSIPPGIDEANCDPEEDIHLVERLLYDNSSPRPPKEFVSENSTAKIESFSPSPIHVEDSDSFIEEIDLSFNPDDPMPPSIDEDDYDSERDILIREELLDNYSLSLPENESFHFDIPSFSRPPAKPLDGNTGILNIKMMGDNSIQKVPIPGLTITRVSNQEKSPDLLSHQGFENFQPSVECSMMIHGKNIPILDVPLFHFYPLDKLKYGEIGSSSST</sequence>
<protein>
    <recommendedName>
        <fullName evidence="2">Reverse transcriptase domain-containing protein</fullName>
    </recommendedName>
</protein>
<gene>
    <name evidence="1" type="ORF">Tci_016365</name>
</gene>
<evidence type="ECO:0000313" key="1">
    <source>
        <dbReference type="EMBL" id="GEU44387.1"/>
    </source>
</evidence>
<comment type="caution">
    <text evidence="1">The sequence shown here is derived from an EMBL/GenBank/DDBJ whole genome shotgun (WGS) entry which is preliminary data.</text>
</comment>
<dbReference type="AlphaFoldDB" id="A0A6L2K6S8"/>
<name>A0A6L2K6S8_TANCI</name>
<accession>A0A6L2K6S8</accession>
<evidence type="ECO:0008006" key="2">
    <source>
        <dbReference type="Google" id="ProtNLM"/>
    </source>
</evidence>
<proteinExistence type="predicted"/>
<reference evidence="1" key="1">
    <citation type="journal article" date="2019" name="Sci. Rep.">
        <title>Draft genome of Tanacetum cinerariifolium, the natural source of mosquito coil.</title>
        <authorList>
            <person name="Yamashiro T."/>
            <person name="Shiraishi A."/>
            <person name="Satake H."/>
            <person name="Nakayama K."/>
        </authorList>
    </citation>
    <scope>NUCLEOTIDE SEQUENCE</scope>
</reference>
<dbReference type="EMBL" id="BKCJ010001839">
    <property type="protein sequence ID" value="GEU44387.1"/>
    <property type="molecule type" value="Genomic_DNA"/>
</dbReference>